<dbReference type="PANTHER" id="PTHR44688:SF16">
    <property type="entry name" value="DNA-BINDING TRANSCRIPTIONAL ACTIVATOR DEVR_DOSR"/>
    <property type="match status" value="1"/>
</dbReference>
<name>A0A1S7U853_9HYPH</name>
<dbReference type="GO" id="GO:0006355">
    <property type="term" value="P:regulation of DNA-templated transcription"/>
    <property type="evidence" value="ECO:0007669"/>
    <property type="project" value="InterPro"/>
</dbReference>
<evidence type="ECO:0000256" key="2">
    <source>
        <dbReference type="ARBA" id="ARBA00023125"/>
    </source>
</evidence>
<keyword evidence="6" id="KW-1185">Reference proteome</keyword>
<dbReference type="Pfam" id="PF00196">
    <property type="entry name" value="GerE"/>
    <property type="match status" value="1"/>
</dbReference>
<dbReference type="InterPro" id="IPR005143">
    <property type="entry name" value="TF_LuxR_autoind-bd_dom"/>
</dbReference>
<dbReference type="PANTHER" id="PTHR44688">
    <property type="entry name" value="DNA-BINDING TRANSCRIPTIONAL ACTIVATOR DEVR_DOSR"/>
    <property type="match status" value="1"/>
</dbReference>
<protein>
    <submittedName>
        <fullName evidence="5">Autoinducer-binding domain-containing protein</fullName>
    </submittedName>
</protein>
<dbReference type="SUPFAM" id="SSF75516">
    <property type="entry name" value="Pheromone-binding domain of LuxR-like quorum-sensing transcription factors"/>
    <property type="match status" value="1"/>
</dbReference>
<dbReference type="RefSeq" id="WP_233283475.1">
    <property type="nucleotide sequence ID" value="NZ_LT009777.1"/>
</dbReference>
<dbReference type="SUPFAM" id="SSF46894">
    <property type="entry name" value="C-terminal effector domain of the bipartite response regulators"/>
    <property type="match status" value="1"/>
</dbReference>
<comment type="caution">
    <text evidence="5">The sequence shown here is derived from an EMBL/GenBank/DDBJ whole genome shotgun (WGS) entry which is preliminary data.</text>
</comment>
<feature type="domain" description="HTH luxR-type" evidence="4">
    <location>
        <begin position="186"/>
        <end position="251"/>
    </location>
</feature>
<keyword evidence="2" id="KW-0238">DNA-binding</keyword>
<dbReference type="Gene3D" id="1.10.10.10">
    <property type="entry name" value="Winged helix-like DNA-binding domain superfamily/Winged helix DNA-binding domain"/>
    <property type="match status" value="1"/>
</dbReference>
<evidence type="ECO:0000259" key="4">
    <source>
        <dbReference type="PROSITE" id="PS50043"/>
    </source>
</evidence>
<accession>A0A1S7U853</accession>
<dbReference type="PRINTS" id="PR00038">
    <property type="entry name" value="HTHLUXR"/>
</dbReference>
<gene>
    <name evidence="5" type="ORF">AGR7A_pAt20097</name>
</gene>
<organism evidence="5 6">
    <name type="scientific">Agrobacterium deltaense NCPPB 1641</name>
    <dbReference type="NCBI Taxonomy" id="1183425"/>
    <lineage>
        <taxon>Bacteria</taxon>
        <taxon>Pseudomonadati</taxon>
        <taxon>Pseudomonadota</taxon>
        <taxon>Alphaproteobacteria</taxon>
        <taxon>Hyphomicrobiales</taxon>
        <taxon>Rhizobiaceae</taxon>
        <taxon>Rhizobium/Agrobacterium group</taxon>
        <taxon>Agrobacterium</taxon>
    </lineage>
</organism>
<dbReference type="Pfam" id="PF03472">
    <property type="entry name" value="Autoind_bind"/>
    <property type="match status" value="1"/>
</dbReference>
<dbReference type="InterPro" id="IPR000792">
    <property type="entry name" value="Tscrpt_reg_LuxR_C"/>
</dbReference>
<keyword evidence="3" id="KW-0804">Transcription</keyword>
<evidence type="ECO:0000313" key="5">
    <source>
        <dbReference type="EMBL" id="CVI63106.1"/>
    </source>
</evidence>
<proteinExistence type="predicted"/>
<dbReference type="EMBL" id="FCNP01000049">
    <property type="protein sequence ID" value="CVI63106.1"/>
    <property type="molecule type" value="Genomic_DNA"/>
</dbReference>
<dbReference type="PROSITE" id="PS50043">
    <property type="entry name" value="HTH_LUXR_2"/>
    <property type="match status" value="1"/>
</dbReference>
<dbReference type="CDD" id="cd06170">
    <property type="entry name" value="LuxR_C_like"/>
    <property type="match status" value="1"/>
</dbReference>
<dbReference type="InterPro" id="IPR036693">
    <property type="entry name" value="TF_LuxR_autoind-bd_dom_sf"/>
</dbReference>
<dbReference type="InterPro" id="IPR036388">
    <property type="entry name" value="WH-like_DNA-bd_sf"/>
</dbReference>
<keyword evidence="1" id="KW-0805">Transcription regulation</keyword>
<dbReference type="SMART" id="SM00421">
    <property type="entry name" value="HTH_LUXR"/>
    <property type="match status" value="1"/>
</dbReference>
<sequence>MALSGKGAARAGGIRRGMNVWLRKLIDTTSMMKTSRATAELLDHLTRELGFDFYHVVTVRHPGLGNSILSSAPKEWLDKYWQERFDRIDPVLTRAREVMAPFVFNLEHKGKVARGPHQTFYSSADEAGIRAGICMPVMAPFSDFFTLSLFSGDVTLPQKYQLQPVLSANAVGLLHMCVEATEAASIRAPAIELTARQSMVLKWAAEGKTTQEIALLENMTHHTVNFHMKNIRQKLKTVTLPQTTALATKLKLI</sequence>
<evidence type="ECO:0000313" key="6">
    <source>
        <dbReference type="Proteomes" id="UP000192140"/>
    </source>
</evidence>
<evidence type="ECO:0000256" key="3">
    <source>
        <dbReference type="ARBA" id="ARBA00023163"/>
    </source>
</evidence>
<dbReference type="Proteomes" id="UP000192140">
    <property type="component" value="Unassembled WGS sequence"/>
</dbReference>
<dbReference type="GO" id="GO:0003677">
    <property type="term" value="F:DNA binding"/>
    <property type="evidence" value="ECO:0007669"/>
    <property type="project" value="UniProtKB-KW"/>
</dbReference>
<evidence type="ECO:0000256" key="1">
    <source>
        <dbReference type="ARBA" id="ARBA00023015"/>
    </source>
</evidence>
<dbReference type="AlphaFoldDB" id="A0A1S7U853"/>
<reference evidence="5" key="1">
    <citation type="submission" date="2016-01" db="EMBL/GenBank/DDBJ databases">
        <authorList>
            <person name="Regsiter A."/>
            <person name="william w."/>
        </authorList>
    </citation>
    <scope>NUCLEOTIDE SEQUENCE</scope>
    <source>
        <strain evidence="5">NCPPB 1641</strain>
    </source>
</reference>
<dbReference type="Gene3D" id="3.30.450.80">
    <property type="entry name" value="Transcription factor LuxR-like, autoinducer-binding domain"/>
    <property type="match status" value="1"/>
</dbReference>
<dbReference type="InterPro" id="IPR016032">
    <property type="entry name" value="Sig_transdc_resp-reg_C-effctor"/>
</dbReference>